<evidence type="ECO:0000313" key="3">
    <source>
        <dbReference type="Proteomes" id="UP000249799"/>
    </source>
</evidence>
<proteinExistence type="predicted"/>
<reference evidence="2 3" key="1">
    <citation type="submission" date="2018-06" db="EMBL/GenBank/DDBJ databases">
        <title>Lujinxingia sediminis gen. nov. sp. nov., a new facultative anaerobic member of the class Deltaproteobacteria, and proposal of Lujinxingaceae fam. nov.</title>
        <authorList>
            <person name="Guo L.-Y."/>
            <person name="Li C.-M."/>
            <person name="Wang S."/>
            <person name="Du Z.-J."/>
        </authorList>
    </citation>
    <scope>NUCLEOTIDE SEQUENCE [LARGE SCALE GENOMIC DNA]</scope>
    <source>
        <strain evidence="2 3">FA350</strain>
    </source>
</reference>
<evidence type="ECO:0000256" key="1">
    <source>
        <dbReference type="ARBA" id="ARBA00007789"/>
    </source>
</evidence>
<dbReference type="InterPro" id="IPR036661">
    <property type="entry name" value="Luciferase-like_sf"/>
</dbReference>
<dbReference type="InterPro" id="IPR050766">
    <property type="entry name" value="Bact_Lucif_Oxidored"/>
</dbReference>
<keyword evidence="3" id="KW-1185">Reference proteome</keyword>
<dbReference type="OrthoDB" id="9780518at2"/>
<comment type="similarity">
    <text evidence="1">To bacterial alkanal monooxygenase alpha and beta chains.</text>
</comment>
<dbReference type="PANTHER" id="PTHR30137:SF6">
    <property type="entry name" value="LUCIFERASE-LIKE MONOOXYGENASE"/>
    <property type="match status" value="1"/>
</dbReference>
<organism evidence="2 3">
    <name type="scientific">Bradymonas sediminis</name>
    <dbReference type="NCBI Taxonomy" id="1548548"/>
    <lineage>
        <taxon>Bacteria</taxon>
        <taxon>Deltaproteobacteria</taxon>
        <taxon>Bradymonadales</taxon>
        <taxon>Bradymonadaceae</taxon>
        <taxon>Bradymonas</taxon>
    </lineage>
</organism>
<protein>
    <submittedName>
        <fullName evidence="2">LLM class flavin-dependent oxidoreductase</fullName>
    </submittedName>
</protein>
<dbReference type="FunFam" id="3.20.20.30:FF:000002">
    <property type="entry name" value="LLM class flavin-dependent oxidoreductase"/>
    <property type="match status" value="1"/>
</dbReference>
<evidence type="ECO:0000313" key="2">
    <source>
        <dbReference type="EMBL" id="AWV88135.1"/>
    </source>
</evidence>
<dbReference type="EMBL" id="CP030032">
    <property type="protein sequence ID" value="AWV88135.1"/>
    <property type="molecule type" value="Genomic_DNA"/>
</dbReference>
<dbReference type="GO" id="GO:0016705">
    <property type="term" value="F:oxidoreductase activity, acting on paired donors, with incorporation or reduction of molecular oxygen"/>
    <property type="evidence" value="ECO:0007669"/>
    <property type="project" value="InterPro"/>
</dbReference>
<dbReference type="GO" id="GO:0005829">
    <property type="term" value="C:cytosol"/>
    <property type="evidence" value="ECO:0007669"/>
    <property type="project" value="TreeGrafter"/>
</dbReference>
<dbReference type="InterPro" id="IPR011251">
    <property type="entry name" value="Luciferase-like_dom"/>
</dbReference>
<dbReference type="KEGG" id="bsed:DN745_01810"/>
<dbReference type="SUPFAM" id="SSF51679">
    <property type="entry name" value="Bacterial luciferase-like"/>
    <property type="match status" value="1"/>
</dbReference>
<dbReference type="RefSeq" id="WP_111331610.1">
    <property type="nucleotide sequence ID" value="NZ_CP030032.1"/>
</dbReference>
<dbReference type="AlphaFoldDB" id="A0A2Z4FHC0"/>
<dbReference type="InterPro" id="IPR019949">
    <property type="entry name" value="CmoO-like"/>
</dbReference>
<gene>
    <name evidence="2" type="ORF">DN745_01810</name>
</gene>
<sequence>MTHKLSILDLAPVGEGQTSSEVLQNSVTLAQRAEALGYTRVWFAEHHGMPSIASSSPELLMAHVASATRTIRVGSGGIMLPNHVPLKVAESFHTLEALYPGRVDLGIGRAPGTDQTTVRALRSFDPSKFAEQLQELMLLSSGGFPPEHPFASIRVMPGDVDLPPIWLLGSSGASAKFAGQQGLGYSFASHFSQTPAGPALAAYRDNFVPSERFPKPHVILAVSVVCAETDAEADFLASTGDLMQVNLRRGQFVPLTPPEEASKREYSAFERSIIEDGRRRNFVGSPETLRAKLGAFAKDNQADELMVTTILHSPEARLRSYELLAEAMEIEAPA</sequence>
<dbReference type="Proteomes" id="UP000249799">
    <property type="component" value="Chromosome"/>
</dbReference>
<dbReference type="NCBIfam" id="TIGR03558">
    <property type="entry name" value="oxido_grp_1"/>
    <property type="match status" value="1"/>
</dbReference>
<dbReference type="PANTHER" id="PTHR30137">
    <property type="entry name" value="LUCIFERASE-LIKE MONOOXYGENASE"/>
    <property type="match status" value="1"/>
</dbReference>
<dbReference type="Gene3D" id="3.20.20.30">
    <property type="entry name" value="Luciferase-like domain"/>
    <property type="match status" value="1"/>
</dbReference>
<dbReference type="Pfam" id="PF00296">
    <property type="entry name" value="Bac_luciferase"/>
    <property type="match status" value="1"/>
</dbReference>
<dbReference type="CDD" id="cd00347">
    <property type="entry name" value="Flavin_utilizing_monoxygenases"/>
    <property type="match status" value="1"/>
</dbReference>
<name>A0A2Z4FHC0_9DELT</name>
<accession>A0A2Z4FHC0</accession>